<gene>
    <name evidence="2" type="ORF">PLOB_00018347</name>
</gene>
<comment type="caution">
    <text evidence="2">The sequence shown here is derived from an EMBL/GenBank/DDBJ whole genome shotgun (WGS) entry which is preliminary data.</text>
</comment>
<dbReference type="EMBL" id="CALNXK010000215">
    <property type="protein sequence ID" value="CAH3176655.1"/>
    <property type="molecule type" value="Genomic_DNA"/>
</dbReference>
<name>A0ABN8RFN0_9CNID</name>
<keyword evidence="3" id="KW-1185">Reference proteome</keyword>
<proteinExistence type="predicted"/>
<accession>A0ABN8RFN0</accession>
<evidence type="ECO:0000313" key="3">
    <source>
        <dbReference type="Proteomes" id="UP001159405"/>
    </source>
</evidence>
<organism evidence="2 3">
    <name type="scientific">Porites lobata</name>
    <dbReference type="NCBI Taxonomy" id="104759"/>
    <lineage>
        <taxon>Eukaryota</taxon>
        <taxon>Metazoa</taxon>
        <taxon>Cnidaria</taxon>
        <taxon>Anthozoa</taxon>
        <taxon>Hexacorallia</taxon>
        <taxon>Scleractinia</taxon>
        <taxon>Fungiina</taxon>
        <taxon>Poritidae</taxon>
        <taxon>Porites</taxon>
    </lineage>
</organism>
<reference evidence="2 3" key="1">
    <citation type="submission" date="2022-05" db="EMBL/GenBank/DDBJ databases">
        <authorList>
            <consortium name="Genoscope - CEA"/>
            <person name="William W."/>
        </authorList>
    </citation>
    <scope>NUCLEOTIDE SEQUENCE [LARGE SCALE GENOMIC DNA]</scope>
</reference>
<protein>
    <submittedName>
        <fullName evidence="2">Uncharacterized protein</fullName>
    </submittedName>
</protein>
<feature type="region of interest" description="Disordered" evidence="1">
    <location>
        <begin position="31"/>
        <end position="53"/>
    </location>
</feature>
<dbReference type="Proteomes" id="UP001159405">
    <property type="component" value="Unassembled WGS sequence"/>
</dbReference>
<evidence type="ECO:0000313" key="2">
    <source>
        <dbReference type="EMBL" id="CAH3176655.1"/>
    </source>
</evidence>
<sequence length="133" mass="14850">MSASCEMREAWEGMCKSKFLLEKGSLSLRQDLKSKTSKKSTCTKSESEATKTPAAIRERVKHFEDPEITVRCLVEISKGNDPEGDFNHLTGKHLTKLLKEFLLPALGGKKKSRQISGILSHLGIRKRNSHGII</sequence>
<evidence type="ECO:0000256" key="1">
    <source>
        <dbReference type="SAM" id="MobiDB-lite"/>
    </source>
</evidence>